<protein>
    <recommendedName>
        <fullName evidence="4">Outer membrane protein beta-barrel domain-containing protein</fullName>
    </recommendedName>
</protein>
<gene>
    <name evidence="2" type="ORF">B0H50_10483</name>
</gene>
<reference evidence="2 3" key="1">
    <citation type="submission" date="2018-05" db="EMBL/GenBank/DDBJ databases">
        <title>Animal gut microbial communities from fecal samples from Wisconsin, USA.</title>
        <authorList>
            <person name="Neumann A."/>
        </authorList>
    </citation>
    <scope>NUCLEOTIDE SEQUENCE [LARGE SCALE GENOMIC DNA]</scope>
    <source>
        <strain evidence="2 3">UWS4</strain>
    </source>
</reference>
<accession>A0ABX5LP47</accession>
<name>A0ABX5LP47_9BACT</name>
<proteinExistence type="predicted"/>
<evidence type="ECO:0000313" key="2">
    <source>
        <dbReference type="EMBL" id="PWL03659.1"/>
    </source>
</evidence>
<evidence type="ECO:0000256" key="1">
    <source>
        <dbReference type="SAM" id="SignalP"/>
    </source>
</evidence>
<feature type="chain" id="PRO_5046444173" description="Outer membrane protein beta-barrel domain-containing protein" evidence="1">
    <location>
        <begin position="20"/>
        <end position="270"/>
    </location>
</feature>
<dbReference type="Proteomes" id="UP000245523">
    <property type="component" value="Unassembled WGS sequence"/>
</dbReference>
<feature type="signal peptide" evidence="1">
    <location>
        <begin position="1"/>
        <end position="19"/>
    </location>
</feature>
<evidence type="ECO:0008006" key="4">
    <source>
        <dbReference type="Google" id="ProtNLM"/>
    </source>
</evidence>
<keyword evidence="3" id="KW-1185">Reference proteome</keyword>
<evidence type="ECO:0000313" key="3">
    <source>
        <dbReference type="Proteomes" id="UP000245523"/>
    </source>
</evidence>
<sequence length="270" mass="29072">MNLKLLAAAFALCISPSFALIGIGFHYAPNFGTSMDAVQNEHLMNLSGSDADGKATSLGSVEYRHGSFSSLQGFGLKLWIDFLPIIDVEATYNLQWGSYSSSLTIKGPDGAIKNEQDIELEFDGVPFGKASPKFIAMNGDISITYPITCLPIIRPYIGGGITYYLSTPVMTTKYIKKYTDKITGDLQTALASGTVTPDQMKQLASDLSDELQDEGLNTNLGGHILVGVRAKLPIIPIAAYINGKYYFGIDYDSEVDASSFVMEAGVGFAL</sequence>
<dbReference type="EMBL" id="QGHD01000004">
    <property type="protein sequence ID" value="PWL03659.1"/>
    <property type="molecule type" value="Genomic_DNA"/>
</dbReference>
<organism evidence="2 3">
    <name type="scientific">Hallerella porci</name>
    <dbReference type="NCBI Taxonomy" id="1945871"/>
    <lineage>
        <taxon>Bacteria</taxon>
        <taxon>Pseudomonadati</taxon>
        <taxon>Fibrobacterota</taxon>
        <taxon>Fibrobacteria</taxon>
        <taxon>Fibrobacterales</taxon>
        <taxon>Fibrobacteraceae</taxon>
        <taxon>Hallerella</taxon>
    </lineage>
</organism>
<keyword evidence="1" id="KW-0732">Signal</keyword>
<comment type="caution">
    <text evidence="2">The sequence shown here is derived from an EMBL/GenBank/DDBJ whole genome shotgun (WGS) entry which is preliminary data.</text>
</comment>
<dbReference type="RefSeq" id="WP_106197866.1">
    <property type="nucleotide sequence ID" value="NZ_QGHD01000004.1"/>
</dbReference>